<evidence type="ECO:0000313" key="1">
    <source>
        <dbReference type="EMBL" id="MBC2908200.1"/>
    </source>
</evidence>
<name>A0A7X1MGY7_9ACTN</name>
<proteinExistence type="predicted"/>
<comment type="caution">
    <text evidence="1">The sequence shown here is derived from an EMBL/GenBank/DDBJ whole genome shotgun (WGS) entry which is preliminary data.</text>
</comment>
<sequence>MARLLGISDEAPGSDKARARRLAGRVRKPLRESTRLPEEFFVPVMAAAVADPDPSFCGWFVEPALHSFGRSRVQAALVEYLRSGTDAERAGALRAWYWTGMPLRAPRSPAHEPHGTRASAQDASQDVWEAWLEVSMQVFAEATDTWIRYRILLMLPVSRESYPPRLHDLFERTLSIARTDSDEDNRRWARAVDRARS</sequence>
<dbReference type="Proteomes" id="UP000584670">
    <property type="component" value="Unassembled WGS sequence"/>
</dbReference>
<reference evidence="1 2" key="1">
    <citation type="submission" date="2020-08" db="EMBL/GenBank/DDBJ databases">
        <title>Streptomyces sp. PSKA01 genome sequencing and assembly.</title>
        <authorList>
            <person name="Mandal S."/>
            <person name="Maiti P.K."/>
            <person name="Das P."/>
        </authorList>
    </citation>
    <scope>NUCLEOTIDE SEQUENCE [LARGE SCALE GENOMIC DNA]</scope>
    <source>
        <strain evidence="1 2">PSKA01</strain>
    </source>
</reference>
<gene>
    <name evidence="1" type="ORF">H4N64_43275</name>
</gene>
<accession>A0A7X1MGY7</accession>
<dbReference type="EMBL" id="JACMSF010000121">
    <property type="protein sequence ID" value="MBC2908200.1"/>
    <property type="molecule type" value="Genomic_DNA"/>
</dbReference>
<evidence type="ECO:0000313" key="2">
    <source>
        <dbReference type="Proteomes" id="UP000584670"/>
    </source>
</evidence>
<dbReference type="AlphaFoldDB" id="A0A7X1MGY7"/>
<keyword evidence="2" id="KW-1185">Reference proteome</keyword>
<organism evidence="1 2">
    <name type="scientific">Streptomyces cupreus</name>
    <dbReference type="NCBI Taxonomy" id="2759956"/>
    <lineage>
        <taxon>Bacteria</taxon>
        <taxon>Bacillati</taxon>
        <taxon>Actinomycetota</taxon>
        <taxon>Actinomycetes</taxon>
        <taxon>Kitasatosporales</taxon>
        <taxon>Streptomycetaceae</taxon>
        <taxon>Streptomyces</taxon>
    </lineage>
</organism>
<protein>
    <submittedName>
        <fullName evidence="1">Uncharacterized protein</fullName>
    </submittedName>
</protein>